<dbReference type="EMBL" id="CP021435">
    <property type="protein sequence ID" value="ATJ82939.1"/>
    <property type="molecule type" value="Genomic_DNA"/>
</dbReference>
<dbReference type="Proteomes" id="UP000219993">
    <property type="component" value="Chromosome"/>
</dbReference>
<keyword evidence="2" id="KW-1185">Reference proteome</keyword>
<evidence type="ECO:0000313" key="2">
    <source>
        <dbReference type="Proteomes" id="UP000219993"/>
    </source>
</evidence>
<reference evidence="1 2" key="1">
    <citation type="journal article" date="2017" name="Sci. Rep.">
        <title>Revealing the Saline Adaptation Strategies of the Halophilic Bacterium Halomonas beimenensis through High-throughput Omics and Transposon Mutagenesis Approaches.</title>
        <authorList>
            <person name="Chen Y.H."/>
            <person name="Lin S.S."/>
            <person name="Shyu Y.T."/>
        </authorList>
    </citation>
    <scope>NUCLEOTIDE SEQUENCE [LARGE SCALE GENOMIC DNA]</scope>
    <source>
        <strain evidence="1 2">NTU-111</strain>
    </source>
</reference>
<accession>A0A291P7U8</accession>
<sequence>MYIQMLAHLPCAVILALRIRAGTVKRRRELSQITEKQG</sequence>
<gene>
    <name evidence="1" type="ORF">BEI_1952</name>
</gene>
<evidence type="ECO:0000313" key="1">
    <source>
        <dbReference type="EMBL" id="ATJ82939.1"/>
    </source>
</evidence>
<dbReference type="AlphaFoldDB" id="A0A291P7U8"/>
<organism evidence="1 2">
    <name type="scientific">Halomonas beimenensis</name>
    <dbReference type="NCBI Taxonomy" id="475662"/>
    <lineage>
        <taxon>Bacteria</taxon>
        <taxon>Pseudomonadati</taxon>
        <taxon>Pseudomonadota</taxon>
        <taxon>Gammaproteobacteria</taxon>
        <taxon>Oceanospirillales</taxon>
        <taxon>Halomonadaceae</taxon>
        <taxon>Halomonas</taxon>
    </lineage>
</organism>
<protein>
    <submittedName>
        <fullName evidence="1">Uncharacterized protein</fullName>
    </submittedName>
</protein>
<name>A0A291P7U8_9GAMM</name>
<dbReference type="KEGG" id="hbe:BEI_1952"/>
<proteinExistence type="predicted"/>